<dbReference type="EMBL" id="CAMXCT030005564">
    <property type="protein sequence ID" value="CAL4800061.1"/>
    <property type="molecule type" value="Genomic_DNA"/>
</dbReference>
<accession>A0A9P1GJM3</accession>
<dbReference type="Proteomes" id="UP001152797">
    <property type="component" value="Unassembled WGS sequence"/>
</dbReference>
<feature type="compositionally biased region" description="Polar residues" evidence="1">
    <location>
        <begin position="85"/>
        <end position="94"/>
    </location>
</feature>
<keyword evidence="4" id="KW-1185">Reference proteome</keyword>
<proteinExistence type="predicted"/>
<sequence length="281" mass="30080">SVDVNVVDTVPMELSPLAAAASADAAAREEPSPPTSQIAVKEQLFPKQEEAMEIAQGKPFPEVTPKPNEGEKEQELGEEAKATGKVSQVGSVQDQEGGYSDVLDQPEAEVTRLQQQARKRDLDDKAREAKGKGKGKAKGRGRGRGRGRNGKGRGKGRGKGKQPKTSKSTKAKAKAKATAKSKSKKPQAEAAEANPGDEAGEVKKQGKRSRAKATIPEPAPAPAKKTKTKENNPTFAGRYKPTTETMGRVWEALRRKYMTDMVPQLRAPSKFQAGGVLTNSE</sequence>
<gene>
    <name evidence="2" type="ORF">C1SCF055_LOCUS37778</name>
</gene>
<feature type="compositionally biased region" description="Basic and acidic residues" evidence="1">
    <location>
        <begin position="118"/>
        <end position="131"/>
    </location>
</feature>
<dbReference type="AlphaFoldDB" id="A0A9P1GJM3"/>
<feature type="compositionally biased region" description="Basic residues" evidence="1">
    <location>
        <begin position="132"/>
        <end position="185"/>
    </location>
</feature>
<feature type="non-terminal residue" evidence="2">
    <location>
        <position position="1"/>
    </location>
</feature>
<evidence type="ECO:0000256" key="1">
    <source>
        <dbReference type="SAM" id="MobiDB-lite"/>
    </source>
</evidence>
<feature type="region of interest" description="Disordered" evidence="1">
    <location>
        <begin position="54"/>
        <end position="241"/>
    </location>
</feature>
<protein>
    <submittedName>
        <fullName evidence="2">Uncharacterized protein</fullName>
    </submittedName>
</protein>
<reference evidence="2" key="1">
    <citation type="submission" date="2022-10" db="EMBL/GenBank/DDBJ databases">
        <authorList>
            <person name="Chen Y."/>
            <person name="Dougan E. K."/>
            <person name="Chan C."/>
            <person name="Rhodes N."/>
            <person name="Thang M."/>
        </authorList>
    </citation>
    <scope>NUCLEOTIDE SEQUENCE</scope>
</reference>
<evidence type="ECO:0000313" key="3">
    <source>
        <dbReference type="EMBL" id="CAL1166124.1"/>
    </source>
</evidence>
<name>A0A9P1GJM3_9DINO</name>
<comment type="caution">
    <text evidence="2">The sequence shown here is derived from an EMBL/GenBank/DDBJ whole genome shotgun (WGS) entry which is preliminary data.</text>
</comment>
<reference evidence="3" key="2">
    <citation type="submission" date="2024-04" db="EMBL/GenBank/DDBJ databases">
        <authorList>
            <person name="Chen Y."/>
            <person name="Shah S."/>
            <person name="Dougan E. K."/>
            <person name="Thang M."/>
            <person name="Chan C."/>
        </authorList>
    </citation>
    <scope>NUCLEOTIDE SEQUENCE [LARGE SCALE GENOMIC DNA]</scope>
</reference>
<feature type="compositionally biased region" description="Basic and acidic residues" evidence="1">
    <location>
        <begin position="68"/>
        <end position="82"/>
    </location>
</feature>
<dbReference type="EMBL" id="CAMXCT010005564">
    <property type="protein sequence ID" value="CAI4012749.1"/>
    <property type="molecule type" value="Genomic_DNA"/>
</dbReference>
<evidence type="ECO:0000313" key="4">
    <source>
        <dbReference type="Proteomes" id="UP001152797"/>
    </source>
</evidence>
<evidence type="ECO:0000313" key="2">
    <source>
        <dbReference type="EMBL" id="CAI4012749.1"/>
    </source>
</evidence>
<organism evidence="2">
    <name type="scientific">Cladocopium goreaui</name>
    <dbReference type="NCBI Taxonomy" id="2562237"/>
    <lineage>
        <taxon>Eukaryota</taxon>
        <taxon>Sar</taxon>
        <taxon>Alveolata</taxon>
        <taxon>Dinophyceae</taxon>
        <taxon>Suessiales</taxon>
        <taxon>Symbiodiniaceae</taxon>
        <taxon>Cladocopium</taxon>
    </lineage>
</organism>
<dbReference type="EMBL" id="CAMXCT020005564">
    <property type="protein sequence ID" value="CAL1166124.1"/>
    <property type="molecule type" value="Genomic_DNA"/>
</dbReference>